<dbReference type="Gene3D" id="1.10.443.10">
    <property type="entry name" value="Intergrase catalytic core"/>
    <property type="match status" value="1"/>
</dbReference>
<comment type="caution">
    <text evidence="6">The sequence shown here is derived from an EMBL/GenBank/DDBJ whole genome shotgun (WGS) entry which is preliminary data.</text>
</comment>
<comment type="similarity">
    <text evidence="1">Belongs to the 'phage' integrase family.</text>
</comment>
<dbReference type="GO" id="GO:0015074">
    <property type="term" value="P:DNA integration"/>
    <property type="evidence" value="ECO:0007669"/>
    <property type="project" value="UniProtKB-KW"/>
</dbReference>
<dbReference type="Pfam" id="PF00589">
    <property type="entry name" value="Phage_integrase"/>
    <property type="match status" value="1"/>
</dbReference>
<keyword evidence="2" id="KW-0229">DNA integration</keyword>
<reference evidence="6 7" key="1">
    <citation type="submission" date="2019-11" db="EMBL/GenBank/DDBJ databases">
        <title>Metabolism of dissolved organic matter in forest soils.</title>
        <authorList>
            <person name="Cyle K.T."/>
            <person name="Wilhelm R.C."/>
            <person name="Martinez C.E."/>
        </authorList>
    </citation>
    <scope>NUCLEOTIDE SEQUENCE [LARGE SCALE GENOMIC DNA]</scope>
    <source>
        <strain evidence="6 7">5N</strain>
    </source>
</reference>
<organism evidence="6 7">
    <name type="scientific">Paraburkholderia elongata</name>
    <dbReference type="NCBI Taxonomy" id="2675747"/>
    <lineage>
        <taxon>Bacteria</taxon>
        <taxon>Pseudomonadati</taxon>
        <taxon>Pseudomonadota</taxon>
        <taxon>Betaproteobacteria</taxon>
        <taxon>Burkholderiales</taxon>
        <taxon>Burkholderiaceae</taxon>
        <taxon>Paraburkholderia</taxon>
    </lineage>
</organism>
<keyword evidence="7" id="KW-1185">Reference proteome</keyword>
<proteinExistence type="inferred from homology"/>
<dbReference type="PANTHER" id="PTHR30349">
    <property type="entry name" value="PHAGE INTEGRASE-RELATED"/>
    <property type="match status" value="1"/>
</dbReference>
<dbReference type="AlphaFoldDB" id="A0A972SJM5"/>
<accession>A0A972SJM5</accession>
<evidence type="ECO:0000256" key="3">
    <source>
        <dbReference type="ARBA" id="ARBA00023125"/>
    </source>
</evidence>
<gene>
    <name evidence="6" type="ORF">GNZ13_22000</name>
</gene>
<evidence type="ECO:0000313" key="6">
    <source>
        <dbReference type="EMBL" id="NPT57177.1"/>
    </source>
</evidence>
<dbReference type="InterPro" id="IPR011010">
    <property type="entry name" value="DNA_brk_join_enz"/>
</dbReference>
<evidence type="ECO:0000256" key="1">
    <source>
        <dbReference type="ARBA" id="ARBA00008857"/>
    </source>
</evidence>
<dbReference type="Proteomes" id="UP000655523">
    <property type="component" value="Unassembled WGS sequence"/>
</dbReference>
<dbReference type="InterPro" id="IPR050090">
    <property type="entry name" value="Tyrosine_recombinase_XerCD"/>
</dbReference>
<evidence type="ECO:0000313" key="7">
    <source>
        <dbReference type="Proteomes" id="UP000655523"/>
    </source>
</evidence>
<protein>
    <submittedName>
        <fullName evidence="6">Tyrosine-type recombinase/integrase</fullName>
    </submittedName>
</protein>
<dbReference type="PANTHER" id="PTHR30349:SF41">
    <property type="entry name" value="INTEGRASE_RECOMBINASE PROTEIN MJ0367-RELATED"/>
    <property type="match status" value="1"/>
</dbReference>
<keyword evidence="3" id="KW-0238">DNA-binding</keyword>
<dbReference type="EMBL" id="WOEZ01000117">
    <property type="protein sequence ID" value="NPT57177.1"/>
    <property type="molecule type" value="Genomic_DNA"/>
</dbReference>
<name>A0A972SJM5_9BURK</name>
<dbReference type="InterPro" id="IPR002104">
    <property type="entry name" value="Integrase_catalytic"/>
</dbReference>
<evidence type="ECO:0000259" key="5">
    <source>
        <dbReference type="PROSITE" id="PS51898"/>
    </source>
</evidence>
<dbReference type="GO" id="GO:0006310">
    <property type="term" value="P:DNA recombination"/>
    <property type="evidence" value="ECO:0007669"/>
    <property type="project" value="UniProtKB-KW"/>
</dbReference>
<evidence type="ECO:0000256" key="4">
    <source>
        <dbReference type="ARBA" id="ARBA00023172"/>
    </source>
</evidence>
<feature type="domain" description="Tyr recombinase" evidence="5">
    <location>
        <begin position="236"/>
        <end position="439"/>
    </location>
</feature>
<dbReference type="PROSITE" id="PS51898">
    <property type="entry name" value="TYR_RECOMBINASE"/>
    <property type="match status" value="1"/>
</dbReference>
<dbReference type="SUPFAM" id="SSF56349">
    <property type="entry name" value="DNA breaking-rejoining enzymes"/>
    <property type="match status" value="1"/>
</dbReference>
<keyword evidence="4" id="KW-0233">DNA recombination</keyword>
<dbReference type="GO" id="GO:0003677">
    <property type="term" value="F:DNA binding"/>
    <property type="evidence" value="ECO:0007669"/>
    <property type="project" value="UniProtKB-KW"/>
</dbReference>
<evidence type="ECO:0000256" key="2">
    <source>
        <dbReference type="ARBA" id="ARBA00022908"/>
    </source>
</evidence>
<sequence length="459" mass="51467">MNSWPDAERNLYREFVKQLCLRSSSARNSYHYVLDGFQRCALACAGTQPPSRSTIEYWLKERARSLPEYVLFGHARLVDRFLDWLVANGHLECNPLANLRASYSPRGTTPVVRALLRPDPDVALEAIRPLPRFASHLGPLMRKHVTLMQSLGYRYQTIQSRLARFDRFLQTRPDLESEPLKVLVREWANAASTPQHAMDCIDTGRVIAKALQRNGVPVEPPESPRGLRGAVKRSQRRPYIYTPDEVAQLLKTASAFPSPRASLRPIALYTMIVLAYCAGLRLGEIVRLKVQDIDLETASISVRDTKFFKSRRLPVTTTVMTALSGYLHARLLAGAPADGGSALFWNIQTSRGYSQIRVSKLLVQVIRDSGLKPLPGRAGPRVHDLRHAMAVNRMTAWYRDGINPQVHLPYLAAYLGHASIKSTLVYLTTTQELLQQASERFEVFGAHNLGESVGGESCE</sequence>
<dbReference type="InterPro" id="IPR013762">
    <property type="entry name" value="Integrase-like_cat_sf"/>
</dbReference>